<dbReference type="CDD" id="cd02440">
    <property type="entry name" value="AdoMet_MTases"/>
    <property type="match status" value="1"/>
</dbReference>
<protein>
    <submittedName>
        <fullName evidence="10">Class I SAM-dependent rRNA methyltransferase</fullName>
    </submittedName>
</protein>
<dbReference type="Gene3D" id="2.30.130.10">
    <property type="entry name" value="PUA domain"/>
    <property type="match status" value="1"/>
</dbReference>
<dbReference type="GO" id="GO:0003723">
    <property type="term" value="F:RNA binding"/>
    <property type="evidence" value="ECO:0007669"/>
    <property type="project" value="UniProtKB-KW"/>
</dbReference>
<dbReference type="InterPro" id="IPR019614">
    <property type="entry name" value="SAM-dep_methyl-trfase"/>
</dbReference>
<dbReference type="Pfam" id="PF10672">
    <property type="entry name" value="Methyltrans_SAM"/>
    <property type="match status" value="1"/>
</dbReference>
<dbReference type="Gene3D" id="3.30.750.80">
    <property type="entry name" value="RNA methyltransferase domain (HRMD) like"/>
    <property type="match status" value="1"/>
</dbReference>
<keyword evidence="5" id="KW-0808">Transferase</keyword>
<feature type="domain" description="PUA" evidence="9">
    <location>
        <begin position="2"/>
        <end position="88"/>
    </location>
</feature>
<reference evidence="10" key="1">
    <citation type="submission" date="2020-10" db="EMBL/GenBank/DDBJ databases">
        <title>Connecting structure to function with the recovery of over 1000 high-quality activated sludge metagenome-assembled genomes encoding full-length rRNA genes using long-read sequencing.</title>
        <authorList>
            <person name="Singleton C.M."/>
            <person name="Petriglieri F."/>
            <person name="Kristensen J.M."/>
            <person name="Kirkegaard R.H."/>
            <person name="Michaelsen T.Y."/>
            <person name="Andersen M.H."/>
            <person name="Karst S.M."/>
            <person name="Dueholm M.S."/>
            <person name="Nielsen P.H."/>
            <person name="Albertsen M."/>
        </authorList>
    </citation>
    <scope>NUCLEOTIDE SEQUENCE</scope>
    <source>
        <strain evidence="10">OdNE_18-Q3-R46-58_BAT3C.305</strain>
    </source>
</reference>
<dbReference type="CDD" id="cd21153">
    <property type="entry name" value="PUA_RlmI"/>
    <property type="match status" value="1"/>
</dbReference>
<dbReference type="Gene3D" id="3.40.50.150">
    <property type="entry name" value="Vaccinia Virus protein VP39"/>
    <property type="match status" value="1"/>
</dbReference>
<dbReference type="GO" id="GO:0008168">
    <property type="term" value="F:methyltransferase activity"/>
    <property type="evidence" value="ECO:0007669"/>
    <property type="project" value="UniProtKB-KW"/>
</dbReference>
<dbReference type="Proteomes" id="UP000808146">
    <property type="component" value="Unassembled WGS sequence"/>
</dbReference>
<name>A0A9D7LL84_9RHOO</name>
<accession>A0A9D7LL84</accession>
<sequence length="397" mass="42897">MAQLILLPGKERSAFKLHHPWLFAGAVGRLEGRARPGDTVEVLADNLRPLGRAAYSPRSQIRARFWTFDCAESVDDAFFKRRIAGAVARRRALHELRGQQGLRLIHAESDGLPGVIADQYGDTVVVQLTSAGADKWRSAIVAGLVKATGCARIYERSDSDVRGLEGLEMATGWLHGAAPDSPPSIEENGVRLTVDIVGGHKTGFYLDQRDNRALLGQLAAGREILNCFCYTGGFSLQALAGGAAGVLSIDSSGPALEQAQTSLALNPRLPAERAEWREADVFLALRDFRKQGRLFDLIVLDPPKFAPSAVHAERAARAYKDINVLGFRLLRPGGLLMTYSCSGGIGLELFQKIVAGAALDAGREARIVRRLTGSADHPVALNFPEGEYLKGLLVQVD</sequence>
<comment type="similarity">
    <text evidence="8">Belongs to the methyltransferase superfamily. RlmI family.</text>
</comment>
<dbReference type="SUPFAM" id="SSF53335">
    <property type="entry name" value="S-adenosyl-L-methionine-dependent methyltransferases"/>
    <property type="match status" value="1"/>
</dbReference>
<evidence type="ECO:0000313" key="11">
    <source>
        <dbReference type="Proteomes" id="UP000808146"/>
    </source>
</evidence>
<dbReference type="PANTHER" id="PTHR42873:SF1">
    <property type="entry name" value="S-ADENOSYLMETHIONINE-DEPENDENT METHYLTRANSFERASE DOMAIN-CONTAINING PROTEIN"/>
    <property type="match status" value="1"/>
</dbReference>
<evidence type="ECO:0000256" key="1">
    <source>
        <dbReference type="ARBA" id="ARBA00004496"/>
    </source>
</evidence>
<dbReference type="EMBL" id="JADKBR010000005">
    <property type="protein sequence ID" value="MBK8890021.1"/>
    <property type="molecule type" value="Genomic_DNA"/>
</dbReference>
<keyword evidence="7" id="KW-0694">RNA-binding</keyword>
<dbReference type="InterPro" id="IPR036974">
    <property type="entry name" value="PUA_sf"/>
</dbReference>
<dbReference type="InterPro" id="IPR002478">
    <property type="entry name" value="PUA"/>
</dbReference>
<evidence type="ECO:0000256" key="3">
    <source>
        <dbReference type="ARBA" id="ARBA00022552"/>
    </source>
</evidence>
<evidence type="ECO:0000256" key="4">
    <source>
        <dbReference type="ARBA" id="ARBA00022603"/>
    </source>
</evidence>
<proteinExistence type="inferred from homology"/>
<organism evidence="10 11">
    <name type="scientific">Candidatus Dechloromonas phosphorivorans</name>
    <dbReference type="NCBI Taxonomy" id="2899244"/>
    <lineage>
        <taxon>Bacteria</taxon>
        <taxon>Pseudomonadati</taxon>
        <taxon>Pseudomonadota</taxon>
        <taxon>Betaproteobacteria</taxon>
        <taxon>Rhodocyclales</taxon>
        <taxon>Azonexaceae</taxon>
        <taxon>Dechloromonas</taxon>
    </lineage>
</organism>
<evidence type="ECO:0000256" key="7">
    <source>
        <dbReference type="ARBA" id="ARBA00022884"/>
    </source>
</evidence>
<evidence type="ECO:0000256" key="5">
    <source>
        <dbReference type="ARBA" id="ARBA00022679"/>
    </source>
</evidence>
<comment type="caution">
    <text evidence="10">The sequence shown here is derived from an EMBL/GenBank/DDBJ whole genome shotgun (WGS) entry which is preliminary data.</text>
</comment>
<gene>
    <name evidence="10" type="ORF">IPN75_06315</name>
</gene>
<keyword evidence="3" id="KW-0698">rRNA processing</keyword>
<dbReference type="SMART" id="SM00359">
    <property type="entry name" value="PUA"/>
    <property type="match status" value="1"/>
</dbReference>
<dbReference type="PROSITE" id="PS50890">
    <property type="entry name" value="PUA"/>
    <property type="match status" value="1"/>
</dbReference>
<keyword evidence="6" id="KW-0949">S-adenosyl-L-methionine</keyword>
<dbReference type="GO" id="GO:0006364">
    <property type="term" value="P:rRNA processing"/>
    <property type="evidence" value="ECO:0007669"/>
    <property type="project" value="UniProtKB-KW"/>
</dbReference>
<comment type="subcellular location">
    <subcellularLocation>
        <location evidence="1">Cytoplasm</location>
    </subcellularLocation>
</comment>
<dbReference type="InterPro" id="IPR015947">
    <property type="entry name" value="PUA-like_sf"/>
</dbReference>
<dbReference type="CDD" id="cd11572">
    <property type="entry name" value="RlmI_M_like"/>
    <property type="match status" value="1"/>
</dbReference>
<dbReference type="InterPro" id="IPR029063">
    <property type="entry name" value="SAM-dependent_MTases_sf"/>
</dbReference>
<dbReference type="GO" id="GO:0032259">
    <property type="term" value="P:methylation"/>
    <property type="evidence" value="ECO:0007669"/>
    <property type="project" value="UniProtKB-KW"/>
</dbReference>
<dbReference type="GO" id="GO:0005737">
    <property type="term" value="C:cytoplasm"/>
    <property type="evidence" value="ECO:0007669"/>
    <property type="project" value="UniProtKB-SubCell"/>
</dbReference>
<dbReference type="SUPFAM" id="SSF88697">
    <property type="entry name" value="PUA domain-like"/>
    <property type="match status" value="1"/>
</dbReference>
<evidence type="ECO:0000256" key="2">
    <source>
        <dbReference type="ARBA" id="ARBA00022490"/>
    </source>
</evidence>
<keyword evidence="4 10" id="KW-0489">Methyltransferase</keyword>
<evidence type="ECO:0000256" key="6">
    <source>
        <dbReference type="ARBA" id="ARBA00022691"/>
    </source>
</evidence>
<dbReference type="PANTHER" id="PTHR42873">
    <property type="entry name" value="RIBOSOMAL RNA LARGE SUBUNIT METHYLTRANSFERASE"/>
    <property type="match status" value="1"/>
</dbReference>
<keyword evidence="2" id="KW-0963">Cytoplasm</keyword>
<dbReference type="Pfam" id="PF17785">
    <property type="entry name" value="PUA_3"/>
    <property type="match status" value="1"/>
</dbReference>
<evidence type="ECO:0000259" key="9">
    <source>
        <dbReference type="SMART" id="SM00359"/>
    </source>
</evidence>
<evidence type="ECO:0000313" key="10">
    <source>
        <dbReference type="EMBL" id="MBK8890021.1"/>
    </source>
</evidence>
<dbReference type="AlphaFoldDB" id="A0A9D7LL84"/>
<evidence type="ECO:0000256" key="8">
    <source>
        <dbReference type="ARBA" id="ARBA00038091"/>
    </source>
</evidence>
<dbReference type="InterPro" id="IPR041532">
    <property type="entry name" value="RlmI-like_PUA"/>
</dbReference>